<evidence type="ECO:0000256" key="6">
    <source>
        <dbReference type="SAM" id="Phobius"/>
    </source>
</evidence>
<feature type="transmembrane region" description="Helical" evidence="6">
    <location>
        <begin position="250"/>
        <end position="271"/>
    </location>
</feature>
<feature type="transmembrane region" description="Helical" evidence="6">
    <location>
        <begin position="6"/>
        <end position="27"/>
    </location>
</feature>
<dbReference type="PANTHER" id="PTHR35007">
    <property type="entry name" value="INTEGRAL MEMBRANE PROTEIN-RELATED"/>
    <property type="match status" value="1"/>
</dbReference>
<accession>A0ABP8WZZ9</accession>
<comment type="caution">
    <text evidence="8">The sequence shown here is derived from an EMBL/GenBank/DDBJ whole genome shotgun (WGS) entry which is preliminary data.</text>
</comment>
<keyword evidence="5 6" id="KW-0472">Membrane</keyword>
<organism evidence="8 9">
    <name type="scientific">Nocardioides nanhaiensis</name>
    <dbReference type="NCBI Taxonomy" id="1476871"/>
    <lineage>
        <taxon>Bacteria</taxon>
        <taxon>Bacillati</taxon>
        <taxon>Actinomycetota</taxon>
        <taxon>Actinomycetes</taxon>
        <taxon>Propionibacteriales</taxon>
        <taxon>Nocardioidaceae</taxon>
        <taxon>Nocardioides</taxon>
    </lineage>
</organism>
<reference evidence="9" key="1">
    <citation type="journal article" date="2019" name="Int. J. Syst. Evol. Microbiol.">
        <title>The Global Catalogue of Microorganisms (GCM) 10K type strain sequencing project: providing services to taxonomists for standard genome sequencing and annotation.</title>
        <authorList>
            <consortium name="The Broad Institute Genomics Platform"/>
            <consortium name="The Broad Institute Genome Sequencing Center for Infectious Disease"/>
            <person name="Wu L."/>
            <person name="Ma J."/>
        </authorList>
    </citation>
    <scope>NUCLEOTIDE SEQUENCE [LARGE SCALE GENOMIC DNA]</scope>
    <source>
        <strain evidence="9">JCM 18127</strain>
    </source>
</reference>
<evidence type="ECO:0000259" key="7">
    <source>
        <dbReference type="Pfam" id="PF00482"/>
    </source>
</evidence>
<dbReference type="Pfam" id="PF00482">
    <property type="entry name" value="T2SSF"/>
    <property type="match status" value="1"/>
</dbReference>
<evidence type="ECO:0000313" key="9">
    <source>
        <dbReference type="Proteomes" id="UP001500621"/>
    </source>
</evidence>
<evidence type="ECO:0000256" key="2">
    <source>
        <dbReference type="ARBA" id="ARBA00022475"/>
    </source>
</evidence>
<feature type="transmembrane region" description="Helical" evidence="6">
    <location>
        <begin position="48"/>
        <end position="72"/>
    </location>
</feature>
<dbReference type="PANTHER" id="PTHR35007:SF2">
    <property type="entry name" value="PILUS ASSEMBLE PROTEIN"/>
    <property type="match status" value="1"/>
</dbReference>
<evidence type="ECO:0000256" key="3">
    <source>
        <dbReference type="ARBA" id="ARBA00022692"/>
    </source>
</evidence>
<evidence type="ECO:0000256" key="4">
    <source>
        <dbReference type="ARBA" id="ARBA00022989"/>
    </source>
</evidence>
<evidence type="ECO:0000313" key="8">
    <source>
        <dbReference type="EMBL" id="GAA4696392.1"/>
    </source>
</evidence>
<proteinExistence type="predicted"/>
<name>A0ABP8WZZ9_9ACTN</name>
<feature type="domain" description="Type II secretion system protein GspF" evidence="7">
    <location>
        <begin position="113"/>
        <end position="238"/>
    </location>
</feature>
<evidence type="ECO:0000256" key="1">
    <source>
        <dbReference type="ARBA" id="ARBA00004651"/>
    </source>
</evidence>
<keyword evidence="2" id="KW-1003">Cell membrane</keyword>
<comment type="subcellular location">
    <subcellularLocation>
        <location evidence="1">Cell membrane</location>
        <topology evidence="1">Multi-pass membrane protein</topology>
    </subcellularLocation>
</comment>
<keyword evidence="3 6" id="KW-0812">Transmembrane</keyword>
<dbReference type="InterPro" id="IPR018076">
    <property type="entry name" value="T2SS_GspF_dom"/>
</dbReference>
<feature type="transmembrane region" description="Helical" evidence="6">
    <location>
        <begin position="218"/>
        <end position="238"/>
    </location>
</feature>
<dbReference type="EMBL" id="BAABIM010000004">
    <property type="protein sequence ID" value="GAA4696392.1"/>
    <property type="molecule type" value="Genomic_DNA"/>
</dbReference>
<keyword evidence="9" id="KW-1185">Reference proteome</keyword>
<sequence>MGAVVGLGVGIGLMLIWSAFALPRHAAATGQPRDGRLVRLLATAGSPGVTPTGFLGLCAASGVGAGLVVLVLTQTPPIALVMGAMAGYLPVGVMQGRARRRRRELAEVWPEAVDNLASAVRAGLSLPDALAGLAVRGPAPLRASFEAFALDYQATGRFSDCLDRLKDRLADPTGDRVVEGLRVAREVGGGDLGRLLRNLSGYLRDDLRTRSELESRQAWAVNGARLAVAAPWVVLLLMSGRQDVIGRYRSVTGVVILLIGAAACLGAYRLMMRLGRLPTEKRVFAGVRS</sequence>
<dbReference type="RefSeq" id="WP_345269886.1">
    <property type="nucleotide sequence ID" value="NZ_BAABIM010000004.1"/>
</dbReference>
<feature type="transmembrane region" description="Helical" evidence="6">
    <location>
        <begin position="78"/>
        <end position="94"/>
    </location>
</feature>
<dbReference type="Proteomes" id="UP001500621">
    <property type="component" value="Unassembled WGS sequence"/>
</dbReference>
<gene>
    <name evidence="8" type="ORF">GCM10023226_38540</name>
</gene>
<keyword evidence="4 6" id="KW-1133">Transmembrane helix</keyword>
<evidence type="ECO:0000256" key="5">
    <source>
        <dbReference type="ARBA" id="ARBA00023136"/>
    </source>
</evidence>
<protein>
    <submittedName>
        <fullName evidence="8">Type II secretion system F family protein</fullName>
    </submittedName>
</protein>